<dbReference type="Pfam" id="PF00520">
    <property type="entry name" value="Ion_trans"/>
    <property type="match status" value="1"/>
</dbReference>
<keyword evidence="9" id="KW-0325">Glycoprotein</keyword>
<evidence type="ECO:0000256" key="1">
    <source>
        <dbReference type="ARBA" id="ARBA00004141"/>
    </source>
</evidence>
<dbReference type="GO" id="GO:0016020">
    <property type="term" value="C:membrane"/>
    <property type="evidence" value="ECO:0007669"/>
    <property type="project" value="UniProtKB-SubCell"/>
</dbReference>
<reference evidence="13 14" key="1">
    <citation type="submission" date="2024-07" db="EMBL/GenBank/DDBJ databases">
        <title>Chromosome-level genome assembly of the water stick insect Ranatra chinensis (Heteroptera: Nepidae).</title>
        <authorList>
            <person name="Liu X."/>
        </authorList>
    </citation>
    <scope>NUCLEOTIDE SEQUENCE [LARGE SCALE GENOMIC DNA]</scope>
    <source>
        <strain evidence="13">Cailab_2021Rc</strain>
        <tissue evidence="13">Muscle</tissue>
    </source>
</reference>
<evidence type="ECO:0000256" key="4">
    <source>
        <dbReference type="ARBA" id="ARBA00022737"/>
    </source>
</evidence>
<evidence type="ECO:0000313" key="14">
    <source>
        <dbReference type="Proteomes" id="UP001558652"/>
    </source>
</evidence>
<evidence type="ECO:0000256" key="3">
    <source>
        <dbReference type="ARBA" id="ARBA00022692"/>
    </source>
</evidence>
<evidence type="ECO:0000256" key="7">
    <source>
        <dbReference type="ARBA" id="ARBA00023065"/>
    </source>
</evidence>
<evidence type="ECO:0000313" key="13">
    <source>
        <dbReference type="EMBL" id="KAL1138916.1"/>
    </source>
</evidence>
<comment type="subcellular location">
    <subcellularLocation>
        <location evidence="1">Membrane</location>
        <topology evidence="1">Multi-pass membrane protein</topology>
    </subcellularLocation>
</comment>
<evidence type="ECO:0000256" key="10">
    <source>
        <dbReference type="ARBA" id="ARBA00023303"/>
    </source>
</evidence>
<dbReference type="GO" id="GO:0034220">
    <property type="term" value="P:monoatomic ion transmembrane transport"/>
    <property type="evidence" value="ECO:0007669"/>
    <property type="project" value="UniProtKB-KW"/>
</dbReference>
<dbReference type="InterPro" id="IPR005821">
    <property type="entry name" value="Ion_trans_dom"/>
</dbReference>
<dbReference type="PANTHER" id="PTHR47143">
    <property type="entry name" value="TRANSIENT RECEPTOR POTENTIAL CATION CHANNEL PROTEIN PAINLESS"/>
    <property type="match status" value="1"/>
</dbReference>
<feature type="non-terminal residue" evidence="13">
    <location>
        <position position="1"/>
    </location>
</feature>
<protein>
    <recommendedName>
        <fullName evidence="12">Ion transport domain-containing protein</fullName>
    </recommendedName>
</protein>
<comment type="caution">
    <text evidence="13">The sequence shown here is derived from an EMBL/GenBank/DDBJ whole genome shotgun (WGS) entry which is preliminary data.</text>
</comment>
<evidence type="ECO:0000259" key="12">
    <source>
        <dbReference type="Pfam" id="PF00520"/>
    </source>
</evidence>
<evidence type="ECO:0000256" key="9">
    <source>
        <dbReference type="ARBA" id="ARBA00023180"/>
    </source>
</evidence>
<dbReference type="PANTHER" id="PTHR47143:SF1">
    <property type="entry name" value="ION_TRANS DOMAIN-CONTAINING PROTEIN"/>
    <property type="match status" value="1"/>
</dbReference>
<name>A0ABD0YSI4_9HEMI</name>
<dbReference type="InterPro" id="IPR052076">
    <property type="entry name" value="TRP_cation_channel"/>
</dbReference>
<gene>
    <name evidence="13" type="ORF">AAG570_008978</name>
</gene>
<accession>A0ABD0YSI4</accession>
<dbReference type="AlphaFoldDB" id="A0ABD0YSI4"/>
<evidence type="ECO:0000256" key="5">
    <source>
        <dbReference type="ARBA" id="ARBA00022989"/>
    </source>
</evidence>
<keyword evidence="2" id="KW-0813">Transport</keyword>
<proteinExistence type="predicted"/>
<keyword evidence="8 11" id="KW-0472">Membrane</keyword>
<evidence type="ECO:0000256" key="2">
    <source>
        <dbReference type="ARBA" id="ARBA00022448"/>
    </source>
</evidence>
<keyword evidence="14" id="KW-1185">Reference proteome</keyword>
<evidence type="ECO:0000256" key="6">
    <source>
        <dbReference type="ARBA" id="ARBA00023043"/>
    </source>
</evidence>
<evidence type="ECO:0000256" key="8">
    <source>
        <dbReference type="ARBA" id="ARBA00023136"/>
    </source>
</evidence>
<keyword evidence="3 11" id="KW-0812">Transmembrane</keyword>
<dbReference type="Proteomes" id="UP001558652">
    <property type="component" value="Unassembled WGS sequence"/>
</dbReference>
<keyword evidence="5 11" id="KW-1133">Transmembrane helix</keyword>
<evidence type="ECO:0000256" key="11">
    <source>
        <dbReference type="SAM" id="Phobius"/>
    </source>
</evidence>
<organism evidence="13 14">
    <name type="scientific">Ranatra chinensis</name>
    <dbReference type="NCBI Taxonomy" id="642074"/>
    <lineage>
        <taxon>Eukaryota</taxon>
        <taxon>Metazoa</taxon>
        <taxon>Ecdysozoa</taxon>
        <taxon>Arthropoda</taxon>
        <taxon>Hexapoda</taxon>
        <taxon>Insecta</taxon>
        <taxon>Pterygota</taxon>
        <taxon>Neoptera</taxon>
        <taxon>Paraneoptera</taxon>
        <taxon>Hemiptera</taxon>
        <taxon>Heteroptera</taxon>
        <taxon>Panheteroptera</taxon>
        <taxon>Nepomorpha</taxon>
        <taxon>Nepidae</taxon>
        <taxon>Ranatrinae</taxon>
        <taxon>Ranatra</taxon>
    </lineage>
</organism>
<keyword evidence="7" id="KW-0406">Ion transport</keyword>
<keyword evidence="10" id="KW-0407">Ion channel</keyword>
<keyword evidence="4" id="KW-0677">Repeat</keyword>
<keyword evidence="6" id="KW-0040">ANK repeat</keyword>
<dbReference type="EMBL" id="JBFDAA010000003">
    <property type="protein sequence ID" value="KAL1138916.1"/>
    <property type="molecule type" value="Genomic_DNA"/>
</dbReference>
<sequence length="213" mass="23308">VLATFVILLLGFVFALIILFDSKGAFSTNWYGVEAFMKVFIMMTELDYGGSFDDGDSSAFAFFGRIVFLIFDSVVVIVLTNLMVGLAVSDVSQLEAQGRAQQLAKQIASLKPLEVCLYSKCLVKVLPPRLRAALKERRCSSTWIISGRNNLPTSIFPQLPESVRKSILHIALRNQVGTSGRQSEDCVTDGPLLQANESVVLKCRKDSSSSSSS</sequence>
<feature type="domain" description="Ion transport" evidence="12">
    <location>
        <begin position="4"/>
        <end position="97"/>
    </location>
</feature>
<feature type="transmembrane region" description="Helical" evidence="11">
    <location>
        <begin position="66"/>
        <end position="89"/>
    </location>
</feature>